<feature type="region of interest" description="Disordered" evidence="2">
    <location>
        <begin position="46"/>
        <end position="67"/>
    </location>
</feature>
<organism evidence="3 4">
    <name type="scientific">Octopus sinensis</name>
    <name type="common">East Asian common octopus</name>
    <dbReference type="NCBI Taxonomy" id="2607531"/>
    <lineage>
        <taxon>Eukaryota</taxon>
        <taxon>Metazoa</taxon>
        <taxon>Spiralia</taxon>
        <taxon>Lophotrochozoa</taxon>
        <taxon>Mollusca</taxon>
        <taxon>Cephalopoda</taxon>
        <taxon>Coleoidea</taxon>
        <taxon>Octopodiformes</taxon>
        <taxon>Octopoda</taxon>
        <taxon>Incirrata</taxon>
        <taxon>Octopodidae</taxon>
        <taxon>Octopus</taxon>
    </lineage>
</organism>
<evidence type="ECO:0000313" key="5">
    <source>
        <dbReference type="RefSeq" id="XP_036358305.1"/>
    </source>
</evidence>
<accession>A0A6P7SAL8</accession>
<dbReference type="KEGG" id="osn:115210792"/>
<dbReference type="RefSeq" id="XP_029635384.2">
    <property type="nucleotide sequence ID" value="XM_029779524.2"/>
</dbReference>
<feature type="compositionally biased region" description="Basic and acidic residues" evidence="2">
    <location>
        <begin position="46"/>
        <end position="55"/>
    </location>
</feature>
<feature type="compositionally biased region" description="Polar residues" evidence="2">
    <location>
        <begin position="240"/>
        <end position="272"/>
    </location>
</feature>
<evidence type="ECO:0000256" key="2">
    <source>
        <dbReference type="SAM" id="MobiDB-lite"/>
    </source>
</evidence>
<dbReference type="Proteomes" id="UP000515154">
    <property type="component" value="Linkage group LG4"/>
</dbReference>
<sequence length="471" mass="52822">MWSSKDEDAPQDSLNTVMILAQKLKLSKPETGVCMYNSFCCGDMKKTSSPRDDKNSSQSSKQSVWRFNRCKTKSGTFVQSNGIGDHSHRDTGAINGELSPILKARNQINQPRNPLKSQTAIDIDSDIDETTSSNDSDFSDIYTSDDCCKEPPHVGQCPGYNSSSVDNASVNKSHVVYAKKPVDTVVEKDANENFDTHQKEDTKISVAKDISREQISSDNTQAFTVQTNQKPVNLIEKNNEGSFTNKQTARAFSTSKESTSFLQPCSSEQKIQTNRHDLESKDSKDSSGVKDNNSNSRIHRLTVDKNQLNSKEINGSFEDEPPSLDKTETDKQMLSINKCNDFIRNNYFSEASGTLPKGSEINNSGRKLSGSNTHDFGKKLNILQGELVQLRQHDEQLASQFLQIYRDIQILKVQRACQTHQDLLDDAIDEVEERDRLIDLCDTPPLKYSESKLRHCGLTKMNICSRRFSCS</sequence>
<dbReference type="RefSeq" id="XP_036358305.1">
    <property type="nucleotide sequence ID" value="XM_036502412.1"/>
</dbReference>
<proteinExistence type="inferred from homology"/>
<gene>
    <name evidence="4 5" type="primary">LOC115210792</name>
</gene>
<evidence type="ECO:0000256" key="1">
    <source>
        <dbReference type="ARBA" id="ARBA00005489"/>
    </source>
</evidence>
<feature type="compositionally biased region" description="Polar residues" evidence="2">
    <location>
        <begin position="215"/>
        <end position="231"/>
    </location>
</feature>
<dbReference type="PANTHER" id="PTHR32289">
    <property type="entry name" value="PROTEIN FAM167A"/>
    <property type="match status" value="1"/>
</dbReference>
<comment type="similarity">
    <text evidence="1">Belongs to the FAM167 (SEC) family.</text>
</comment>
<feature type="region of interest" description="Disordered" evidence="2">
    <location>
        <begin position="215"/>
        <end position="326"/>
    </location>
</feature>
<dbReference type="InterPro" id="IPR051771">
    <property type="entry name" value="FAM167_domain"/>
</dbReference>
<keyword evidence="3" id="KW-1185">Reference proteome</keyword>
<dbReference type="InterPro" id="IPR024280">
    <property type="entry name" value="FAM167"/>
</dbReference>
<reference evidence="4 5" key="1">
    <citation type="submission" date="2025-08" db="UniProtKB">
        <authorList>
            <consortium name="RefSeq"/>
        </authorList>
    </citation>
    <scope>IDENTIFICATION</scope>
</reference>
<dbReference type="PANTHER" id="PTHR32289:SF1">
    <property type="entry name" value="PROTEIN FAM167A-LIKE"/>
    <property type="match status" value="1"/>
</dbReference>
<name>A0A6P7SAL8_9MOLL</name>
<feature type="compositionally biased region" description="Basic and acidic residues" evidence="2">
    <location>
        <begin position="274"/>
        <end position="288"/>
    </location>
</feature>
<protein>
    <submittedName>
        <fullName evidence="4 5">Mediator of RNA polymerase II transcription subunit 26</fullName>
    </submittedName>
</protein>
<dbReference type="AlphaFoldDB" id="A0A6P7SAL8"/>
<dbReference type="Pfam" id="PF11652">
    <property type="entry name" value="FAM167"/>
    <property type="match status" value="1"/>
</dbReference>
<feature type="compositionally biased region" description="Polar residues" evidence="2">
    <location>
        <begin position="304"/>
        <end position="313"/>
    </location>
</feature>
<evidence type="ECO:0000313" key="3">
    <source>
        <dbReference type="Proteomes" id="UP000515154"/>
    </source>
</evidence>
<evidence type="ECO:0000313" key="4">
    <source>
        <dbReference type="RefSeq" id="XP_029635384.2"/>
    </source>
</evidence>